<dbReference type="PIRSF" id="PIRSF019307">
    <property type="entry name" value="UCP019307"/>
    <property type="match status" value="1"/>
</dbReference>
<keyword evidence="4" id="KW-1185">Reference proteome</keyword>
<evidence type="ECO:0000313" key="3">
    <source>
        <dbReference type="EMBL" id="KKB13010.1"/>
    </source>
</evidence>
<protein>
    <recommendedName>
        <fullName evidence="2">Cupin type-2 domain-containing protein</fullName>
    </recommendedName>
</protein>
<organism evidence="3 4">
    <name type="scientific">Devosia geojensis</name>
    <dbReference type="NCBI Taxonomy" id="443610"/>
    <lineage>
        <taxon>Bacteria</taxon>
        <taxon>Pseudomonadati</taxon>
        <taxon>Pseudomonadota</taxon>
        <taxon>Alphaproteobacteria</taxon>
        <taxon>Hyphomicrobiales</taxon>
        <taxon>Devosiaceae</taxon>
        <taxon>Devosia</taxon>
    </lineage>
</organism>
<evidence type="ECO:0000313" key="4">
    <source>
        <dbReference type="Proteomes" id="UP000033632"/>
    </source>
</evidence>
<dbReference type="STRING" id="443610.VE25_04405"/>
<dbReference type="AlphaFoldDB" id="A0A0F5FWQ8"/>
<dbReference type="InterPro" id="IPR011051">
    <property type="entry name" value="RmlC_Cupin_sf"/>
</dbReference>
<dbReference type="InterPro" id="IPR014500">
    <property type="entry name" value="UCP019307_cupin"/>
</dbReference>
<dbReference type="Gene3D" id="2.60.120.10">
    <property type="entry name" value="Jelly Rolls"/>
    <property type="match status" value="1"/>
</dbReference>
<sequence>MLIGNIASVSIEQFNDDGRFPNSRLPLLIYRHALAEDGVSPEQMELLFGTNNWPAQWRSGIYPFHHYHSTAHEVLGIARGSARLMLGGPEGREFDVAAGDVIVIPAGVAHRRLSSSDDFLVVGGYPPGQSWDLLEGKDGERPRADDNIAHVPLPETDPVGGTQGPLLERWKP</sequence>
<dbReference type="InterPro" id="IPR047121">
    <property type="entry name" value="YjiB-like"/>
</dbReference>
<dbReference type="PANTHER" id="PTHR36448:SF2">
    <property type="entry name" value="CUPIN TYPE-1 DOMAIN-CONTAINING PROTEIN"/>
    <property type="match status" value="1"/>
</dbReference>
<feature type="compositionally biased region" description="Basic and acidic residues" evidence="1">
    <location>
        <begin position="134"/>
        <end position="148"/>
    </location>
</feature>
<dbReference type="SUPFAM" id="SSF51182">
    <property type="entry name" value="RmlC-like cupins"/>
    <property type="match status" value="1"/>
</dbReference>
<dbReference type="Proteomes" id="UP000033632">
    <property type="component" value="Unassembled WGS sequence"/>
</dbReference>
<dbReference type="InterPro" id="IPR014710">
    <property type="entry name" value="RmlC-like_jellyroll"/>
</dbReference>
<name>A0A0F5FWQ8_9HYPH</name>
<dbReference type="OrthoDB" id="9791759at2"/>
<feature type="domain" description="Cupin type-2" evidence="2">
    <location>
        <begin position="65"/>
        <end position="111"/>
    </location>
</feature>
<dbReference type="PANTHER" id="PTHR36448">
    <property type="entry name" value="BLR7373 PROTEIN"/>
    <property type="match status" value="1"/>
</dbReference>
<dbReference type="PATRIC" id="fig|443610.3.peg.3366"/>
<proteinExistence type="predicted"/>
<dbReference type="CDD" id="cd02219">
    <property type="entry name" value="cupin_YjlB-like"/>
    <property type="match status" value="1"/>
</dbReference>
<evidence type="ECO:0000256" key="1">
    <source>
        <dbReference type="SAM" id="MobiDB-lite"/>
    </source>
</evidence>
<dbReference type="Pfam" id="PF07883">
    <property type="entry name" value="Cupin_2"/>
    <property type="match status" value="1"/>
</dbReference>
<dbReference type="RefSeq" id="WP_046107385.1">
    <property type="nucleotide sequence ID" value="NZ_JZEX01000053.1"/>
</dbReference>
<dbReference type="InterPro" id="IPR013096">
    <property type="entry name" value="Cupin_2"/>
</dbReference>
<accession>A0A0F5FWQ8</accession>
<gene>
    <name evidence="3" type="ORF">VE25_04405</name>
</gene>
<reference evidence="3 4" key="1">
    <citation type="submission" date="2015-03" db="EMBL/GenBank/DDBJ databases">
        <authorList>
            <person name="Hassan Y.I."/>
            <person name="Lepp D."/>
            <person name="Li X.-Z."/>
            <person name="Zhou T."/>
        </authorList>
    </citation>
    <scope>NUCLEOTIDE SEQUENCE [LARGE SCALE GENOMIC DNA]</scope>
    <source>
        <strain evidence="3 4">BD-c194</strain>
    </source>
</reference>
<feature type="region of interest" description="Disordered" evidence="1">
    <location>
        <begin position="131"/>
        <end position="172"/>
    </location>
</feature>
<dbReference type="EMBL" id="JZEX01000053">
    <property type="protein sequence ID" value="KKB13010.1"/>
    <property type="molecule type" value="Genomic_DNA"/>
</dbReference>
<comment type="caution">
    <text evidence="3">The sequence shown here is derived from an EMBL/GenBank/DDBJ whole genome shotgun (WGS) entry which is preliminary data.</text>
</comment>
<evidence type="ECO:0000259" key="2">
    <source>
        <dbReference type="Pfam" id="PF07883"/>
    </source>
</evidence>